<protein>
    <submittedName>
        <fullName evidence="2">AMP-binding protein</fullName>
    </submittedName>
</protein>
<dbReference type="Pfam" id="PF00501">
    <property type="entry name" value="AMP-binding"/>
    <property type="match status" value="1"/>
</dbReference>
<dbReference type="RefSeq" id="WP_077493591.1">
    <property type="nucleotide sequence ID" value="NZ_MLHG01000020.1"/>
</dbReference>
<dbReference type="Gene3D" id="3.40.50.12780">
    <property type="entry name" value="N-terminal domain of ligase-like"/>
    <property type="match status" value="1"/>
</dbReference>
<dbReference type="EMBL" id="MLHG01000020">
    <property type="protein sequence ID" value="OOF40529.1"/>
    <property type="molecule type" value="Genomic_DNA"/>
</dbReference>
<dbReference type="SUPFAM" id="SSF56801">
    <property type="entry name" value="Acetyl-CoA synthetase-like"/>
    <property type="match status" value="1"/>
</dbReference>
<evidence type="ECO:0000313" key="2">
    <source>
        <dbReference type="EMBL" id="OOF40529.1"/>
    </source>
</evidence>
<gene>
    <name evidence="2" type="ORF">BKK47_03775</name>
</gene>
<reference evidence="2 3" key="1">
    <citation type="submission" date="2016-10" db="EMBL/GenBank/DDBJ databases">
        <title>Rodentibacter gen. nov. and new species.</title>
        <authorList>
            <person name="Christensen H."/>
        </authorList>
    </citation>
    <scope>NUCLEOTIDE SEQUENCE [LARGE SCALE GENOMIC DNA]</scope>
    <source>
        <strain evidence="2 3">Ppn418</strain>
    </source>
</reference>
<proteinExistence type="predicted"/>
<dbReference type="InterPro" id="IPR045851">
    <property type="entry name" value="AMP-bd_C_sf"/>
</dbReference>
<dbReference type="Proteomes" id="UP000189426">
    <property type="component" value="Unassembled WGS sequence"/>
</dbReference>
<dbReference type="InterPro" id="IPR000873">
    <property type="entry name" value="AMP-dep_synth/lig_dom"/>
</dbReference>
<dbReference type="PANTHER" id="PTHR43767">
    <property type="entry name" value="LONG-CHAIN-FATTY-ACID--COA LIGASE"/>
    <property type="match status" value="1"/>
</dbReference>
<dbReference type="STRING" id="1908257.BKK47_03775"/>
<dbReference type="InterPro" id="IPR042099">
    <property type="entry name" value="ANL_N_sf"/>
</dbReference>
<evidence type="ECO:0000259" key="1">
    <source>
        <dbReference type="Pfam" id="PF00501"/>
    </source>
</evidence>
<evidence type="ECO:0000313" key="3">
    <source>
        <dbReference type="Proteomes" id="UP000189426"/>
    </source>
</evidence>
<organism evidence="2 3">
    <name type="scientific">Rodentibacter mrazii</name>
    <dbReference type="NCBI Taxonomy" id="1908257"/>
    <lineage>
        <taxon>Bacteria</taxon>
        <taxon>Pseudomonadati</taxon>
        <taxon>Pseudomonadota</taxon>
        <taxon>Gammaproteobacteria</taxon>
        <taxon>Pasteurellales</taxon>
        <taxon>Pasteurellaceae</taxon>
        <taxon>Rodentibacter</taxon>
    </lineage>
</organism>
<accession>A0A1V3IHB5</accession>
<dbReference type="PANTHER" id="PTHR43767:SF10">
    <property type="entry name" value="SURFACTIN SYNTHASE SUBUNIT 1"/>
    <property type="match status" value="1"/>
</dbReference>
<keyword evidence="3" id="KW-1185">Reference proteome</keyword>
<dbReference type="AlphaFoldDB" id="A0A1V3IHB5"/>
<dbReference type="Gene3D" id="3.30.300.30">
    <property type="match status" value="1"/>
</dbReference>
<feature type="domain" description="AMP-dependent synthetase/ligase" evidence="1">
    <location>
        <begin position="17"/>
        <end position="276"/>
    </location>
</feature>
<name>A0A1V3IHB5_9PAST</name>
<sequence>MKNNFSPNTLIALNPEWKWQDFAERSQQIAVQLRQDDVHSVAFWFDDAASFACTMLACFNANVRILLPPNLLPENQQWIAKHSDFLFDDKRFETYGILQKVSENRPLFDGKNQTEIWLKTSGSSGEPKILCKTAQQMWIESQAIVSSIPFNTPDFHVVSSVSAQHHYGLSYRIMLPLAMGWTIGRQQLPYPEYMMAESLHAKKCLWISSPALLSHLNMADSRFAGFNLGGIISSGGVLPVHVGNALREKLNTTVVECYGSTETGAIAFRTDDGLWTPTSLTQVGLNEQGALWVDSQWLNQREQTADAAEFHGERFKLLGRIDRIIKFGDKRISLVNIEQHLLQQPLVADCYIAQHPEKARPAAWVALTEAGMRAYHQQGRGALIEQLRHFLMQSQEMAGVPRFWRFTQQLPRNSQSKISRLDFNQVFLTQKDDNL</sequence>
<dbReference type="InterPro" id="IPR050237">
    <property type="entry name" value="ATP-dep_AMP-bd_enzyme"/>
</dbReference>
<comment type="caution">
    <text evidence="2">The sequence shown here is derived from an EMBL/GenBank/DDBJ whole genome shotgun (WGS) entry which is preliminary data.</text>
</comment>